<feature type="compositionally biased region" description="Polar residues" evidence="1">
    <location>
        <begin position="138"/>
        <end position="149"/>
    </location>
</feature>
<dbReference type="AlphaFoldDB" id="A0A1F7IF31"/>
<name>A0A1F7IF31_9BACT</name>
<feature type="compositionally biased region" description="Polar residues" evidence="1">
    <location>
        <begin position="51"/>
        <end position="61"/>
    </location>
</feature>
<reference evidence="2 3" key="1">
    <citation type="journal article" date="2016" name="Nat. Commun.">
        <title>Thousands of microbial genomes shed light on interconnected biogeochemical processes in an aquifer system.</title>
        <authorList>
            <person name="Anantharaman K."/>
            <person name="Brown C.T."/>
            <person name="Hug L.A."/>
            <person name="Sharon I."/>
            <person name="Castelle C.J."/>
            <person name="Probst A.J."/>
            <person name="Thomas B.C."/>
            <person name="Singh A."/>
            <person name="Wilkins M.J."/>
            <person name="Karaoz U."/>
            <person name="Brodie E.L."/>
            <person name="Williams K.H."/>
            <person name="Hubbard S.S."/>
            <person name="Banfield J.F."/>
        </authorList>
    </citation>
    <scope>NUCLEOTIDE SEQUENCE [LARGE SCALE GENOMIC DNA]</scope>
</reference>
<organism evidence="2 3">
    <name type="scientific">Candidatus Roizmanbacteria bacterium RIFCSPLOWO2_01_FULL_35_13</name>
    <dbReference type="NCBI Taxonomy" id="1802055"/>
    <lineage>
        <taxon>Bacteria</taxon>
        <taxon>Candidatus Roizmaniibacteriota</taxon>
    </lineage>
</organism>
<proteinExistence type="predicted"/>
<protein>
    <submittedName>
        <fullName evidence="2">Uncharacterized protein</fullName>
    </submittedName>
</protein>
<gene>
    <name evidence="2" type="ORF">A3A74_04655</name>
</gene>
<evidence type="ECO:0000256" key="1">
    <source>
        <dbReference type="SAM" id="MobiDB-lite"/>
    </source>
</evidence>
<feature type="region of interest" description="Disordered" evidence="1">
    <location>
        <begin position="35"/>
        <end position="61"/>
    </location>
</feature>
<feature type="region of interest" description="Disordered" evidence="1">
    <location>
        <begin position="135"/>
        <end position="156"/>
    </location>
</feature>
<comment type="caution">
    <text evidence="2">The sequence shown here is derived from an EMBL/GenBank/DDBJ whole genome shotgun (WGS) entry which is preliminary data.</text>
</comment>
<evidence type="ECO:0000313" key="3">
    <source>
        <dbReference type="Proteomes" id="UP000179270"/>
    </source>
</evidence>
<sequence>MAQSKKSADLSPTVVLLALFIGLGAVGVVVTNNVRTNPTPPPTTIQPTSTLNVPDTGNPEDTSMKQGTFTFDQPTKIPQTPSICTGSNLVYDDEGASNKKSNIFVALDPPTGQRVGANGQIRAWVNDEAGGRVPSSVEVDSNGNVTRHSNPAVEKDSHGYPFEASIYLTRITAANLNGPFAGDKENGGTPVLATAVKGMARGEQQGSFRTLPVHDDPSTYRIASRVGEGNKVAEYIWNVASLNLSPGTFRVQVALHDGDSDLAIECTTIVI</sequence>
<dbReference type="EMBL" id="MGAF01000014">
    <property type="protein sequence ID" value="OGK41960.1"/>
    <property type="molecule type" value="Genomic_DNA"/>
</dbReference>
<accession>A0A1F7IF31</accession>
<evidence type="ECO:0000313" key="2">
    <source>
        <dbReference type="EMBL" id="OGK41960.1"/>
    </source>
</evidence>
<dbReference type="STRING" id="1802055.A3A74_04655"/>
<dbReference type="Proteomes" id="UP000179270">
    <property type="component" value="Unassembled WGS sequence"/>
</dbReference>